<organism evidence="1 2">
    <name type="scientific">Pistacia atlantica</name>
    <dbReference type="NCBI Taxonomy" id="434234"/>
    <lineage>
        <taxon>Eukaryota</taxon>
        <taxon>Viridiplantae</taxon>
        <taxon>Streptophyta</taxon>
        <taxon>Embryophyta</taxon>
        <taxon>Tracheophyta</taxon>
        <taxon>Spermatophyta</taxon>
        <taxon>Magnoliopsida</taxon>
        <taxon>eudicotyledons</taxon>
        <taxon>Gunneridae</taxon>
        <taxon>Pentapetalae</taxon>
        <taxon>rosids</taxon>
        <taxon>malvids</taxon>
        <taxon>Sapindales</taxon>
        <taxon>Anacardiaceae</taxon>
        <taxon>Pistacia</taxon>
    </lineage>
</organism>
<name>A0ACC1BCW4_9ROSI</name>
<dbReference type="Proteomes" id="UP001164250">
    <property type="component" value="Chromosome 5"/>
</dbReference>
<proteinExistence type="predicted"/>
<comment type="caution">
    <text evidence="1">The sequence shown here is derived from an EMBL/GenBank/DDBJ whole genome shotgun (WGS) entry which is preliminary data.</text>
</comment>
<gene>
    <name evidence="1" type="ORF">Patl1_27593</name>
</gene>
<sequence>MIISWILNFVSKEIFASVIYSDSAYEMWLDLKECFQQKNGPRIFQLRCDLMNHTQGSSSVGAYFPKLKTIWEELSNYRPFCSCGKCVCGGTKALAYHY</sequence>
<evidence type="ECO:0000313" key="2">
    <source>
        <dbReference type="Proteomes" id="UP001164250"/>
    </source>
</evidence>
<evidence type="ECO:0000313" key="1">
    <source>
        <dbReference type="EMBL" id="KAJ0096774.1"/>
    </source>
</evidence>
<keyword evidence="2" id="KW-1185">Reference proteome</keyword>
<protein>
    <submittedName>
        <fullName evidence="1">Uncharacterized protein</fullName>
    </submittedName>
</protein>
<dbReference type="EMBL" id="CM047901">
    <property type="protein sequence ID" value="KAJ0096774.1"/>
    <property type="molecule type" value="Genomic_DNA"/>
</dbReference>
<accession>A0ACC1BCW4</accession>
<reference evidence="2" key="1">
    <citation type="journal article" date="2023" name="G3 (Bethesda)">
        <title>Genome assembly and association tests identify interacting loci associated with vigor, precocity, and sex in interspecific pistachio rootstocks.</title>
        <authorList>
            <person name="Palmer W."/>
            <person name="Jacygrad E."/>
            <person name="Sagayaradj S."/>
            <person name="Cavanaugh K."/>
            <person name="Han R."/>
            <person name="Bertier L."/>
            <person name="Beede B."/>
            <person name="Kafkas S."/>
            <person name="Golino D."/>
            <person name="Preece J."/>
            <person name="Michelmore R."/>
        </authorList>
    </citation>
    <scope>NUCLEOTIDE SEQUENCE [LARGE SCALE GENOMIC DNA]</scope>
</reference>